<dbReference type="AlphaFoldDB" id="A0A6N9TZ59"/>
<comment type="caution">
    <text evidence="3">The sequence shown here is derived from an EMBL/GenBank/DDBJ whole genome shotgun (WGS) entry which is preliminary data.</text>
</comment>
<dbReference type="SUPFAM" id="SSF51658">
    <property type="entry name" value="Xylose isomerase-like"/>
    <property type="match status" value="1"/>
</dbReference>
<dbReference type="RefSeq" id="WP_164342615.1">
    <property type="nucleotide sequence ID" value="NZ_JAAGLQ010000096.1"/>
</dbReference>
<reference evidence="3 4" key="1">
    <citation type="submission" date="2020-01" db="EMBL/GenBank/DDBJ databases">
        <title>Insect and environment-associated Actinomycetes.</title>
        <authorList>
            <person name="Currrie C."/>
            <person name="Chevrette M."/>
            <person name="Carlson C."/>
            <person name="Stubbendieck R."/>
            <person name="Wendt-Pienkowski E."/>
        </authorList>
    </citation>
    <scope>NUCLEOTIDE SEQUENCE [LARGE SCALE GENOMIC DNA]</scope>
    <source>
        <strain evidence="3 4">SID11342</strain>
    </source>
</reference>
<dbReference type="InterPro" id="IPR036237">
    <property type="entry name" value="Xyl_isomerase-like_sf"/>
</dbReference>
<feature type="region of interest" description="Disordered" evidence="1">
    <location>
        <begin position="1"/>
        <end position="51"/>
    </location>
</feature>
<proteinExistence type="predicted"/>
<protein>
    <submittedName>
        <fullName evidence="3">Sugar phosphate isomerase/epimerase</fullName>
    </submittedName>
</protein>
<dbReference type="InterPro" id="IPR050312">
    <property type="entry name" value="IolE/XylAMocC-like"/>
</dbReference>
<accession>A0A6N9TZ59</accession>
<dbReference type="PANTHER" id="PTHR12110">
    <property type="entry name" value="HYDROXYPYRUVATE ISOMERASE"/>
    <property type="match status" value="1"/>
</dbReference>
<dbReference type="Pfam" id="PF01261">
    <property type="entry name" value="AP_endonuc_2"/>
    <property type="match status" value="1"/>
</dbReference>
<feature type="domain" description="Xylose isomerase-like TIM barrel" evidence="2">
    <location>
        <begin position="61"/>
        <end position="285"/>
    </location>
</feature>
<evidence type="ECO:0000313" key="3">
    <source>
        <dbReference type="EMBL" id="NEA14886.1"/>
    </source>
</evidence>
<dbReference type="GO" id="GO:0016853">
    <property type="term" value="F:isomerase activity"/>
    <property type="evidence" value="ECO:0007669"/>
    <property type="project" value="UniProtKB-KW"/>
</dbReference>
<feature type="compositionally biased region" description="Low complexity" evidence="1">
    <location>
        <begin position="8"/>
        <end position="33"/>
    </location>
</feature>
<sequence length="340" mass="35222">MTTRHTVPPDGGRPAGPAARGAGARPHAPASGGAEAGPHAPVPHPLAGIGDEAAPSLDGQLAAVRALGWHAVELRSLDGVALADVPAADIRGAALRLAGAGIRVVALASRIGNWSRPVTGDLALDLDELRVLEEYAALLDCPRVRVMSYPNDGLPQDEWGSRAIERLGLLTGRAEAAGLTLLHENCSGWAGSDADRALRLLTEVNSPALRVLFDTGNGVPHGYRAADLLGPLLPYVAHVHVKDAVRGPDSTTAYVLPGDGEAEVEHCLRTLLAAGYTGPLSLEPHLALRPHEGLLRPGEDAADLFVRAGRRLEELLAGLTAGTGPGSLLEHAASRPGRTP</sequence>
<organism evidence="3 4">
    <name type="scientific">Streptomyces halstedii</name>
    <dbReference type="NCBI Taxonomy" id="1944"/>
    <lineage>
        <taxon>Bacteria</taxon>
        <taxon>Bacillati</taxon>
        <taxon>Actinomycetota</taxon>
        <taxon>Actinomycetes</taxon>
        <taxon>Kitasatosporales</taxon>
        <taxon>Streptomycetaceae</taxon>
        <taxon>Streptomyces</taxon>
    </lineage>
</organism>
<dbReference type="InterPro" id="IPR013022">
    <property type="entry name" value="Xyl_isomerase-like_TIM-brl"/>
</dbReference>
<keyword evidence="3" id="KW-0413">Isomerase</keyword>
<dbReference type="Gene3D" id="3.20.20.150">
    <property type="entry name" value="Divalent-metal-dependent TIM barrel enzymes"/>
    <property type="match status" value="1"/>
</dbReference>
<evidence type="ECO:0000313" key="4">
    <source>
        <dbReference type="Proteomes" id="UP000471293"/>
    </source>
</evidence>
<name>A0A6N9TZ59_STRHA</name>
<dbReference type="PANTHER" id="PTHR12110:SF53">
    <property type="entry name" value="BLR5974 PROTEIN"/>
    <property type="match status" value="1"/>
</dbReference>
<gene>
    <name evidence="3" type="ORF">G3I29_04975</name>
</gene>
<dbReference type="Proteomes" id="UP000471293">
    <property type="component" value="Unassembled WGS sequence"/>
</dbReference>
<dbReference type="EMBL" id="JAAGLQ010000096">
    <property type="protein sequence ID" value="NEA14886.1"/>
    <property type="molecule type" value="Genomic_DNA"/>
</dbReference>
<evidence type="ECO:0000256" key="1">
    <source>
        <dbReference type="SAM" id="MobiDB-lite"/>
    </source>
</evidence>
<evidence type="ECO:0000259" key="2">
    <source>
        <dbReference type="Pfam" id="PF01261"/>
    </source>
</evidence>